<protein>
    <submittedName>
        <fullName evidence="2">Fimbrillin family protein</fullName>
    </submittedName>
</protein>
<dbReference type="RefSeq" id="WP_229035602.1">
    <property type="nucleotide sequence ID" value="NZ_JABFIA010000004.1"/>
</dbReference>
<dbReference type="InterPro" id="IPR011871">
    <property type="entry name" value="Fib_succ_major"/>
</dbReference>
<dbReference type="Pfam" id="PF09603">
    <property type="entry name" value="Fib_succ_major"/>
    <property type="match status" value="1"/>
</dbReference>
<dbReference type="Pfam" id="PF13149">
    <property type="entry name" value="Mfa_like_1"/>
    <property type="match status" value="1"/>
</dbReference>
<sequence>MMKKGILFVLAAAFLASCQQEEENGVVSSVDRVTITPIITRATEVNFENQDQIGLSITKEDGTEYAKNELMTFNDGAFTGSLKWYPEGADKSSFVAYYPYTSAGVPTSFTVHADQSDKYGISDFMAASKSEVLPSANSISMVFKHMLTKMVINVTNETHLDISSVVLKGAVPTANIDLATMKVTASESAAAANVTTQQVTKNTTYRAIVVPQTVAFTLAVTTSDNKTLTQRLASTTLVQGGQYSVNVRVLSDDIIVTLSGEIENWTEEGEIGADNTVPFEEHLDENYFLYDEVKYNTVTLANGTIWMAEPLCYLPKGYTPSSDPTADSHIWYPYEIVDGATTALTDNASVKELGYLYDMEAALGKTITESNYNTFEGAQGICPKGWHIPTRIEYFNLVGKTTADADGKTPDNSQDALFYDSGYDGAKIQSLIDAGLNYKFSGTRMMANFTATPSYQKTVISSATSTKTEWYNKPALNHYMTSTAYKPVYNASNVLTNIQFFGLMSTFTSARYPEGRLSLSYISMKSGQQLRCVRDKAAE</sequence>
<dbReference type="CDD" id="cd13120">
    <property type="entry name" value="BF2867_like_N"/>
    <property type="match status" value="1"/>
</dbReference>
<gene>
    <name evidence="2" type="ORF">NXW97_06535</name>
</gene>
<reference evidence="2" key="1">
    <citation type="submission" date="2022-08" db="EMBL/GenBank/DDBJ databases">
        <title>Genome Sequencing of Bacteroides fragilis Group Isolates with Nanopore Technology.</title>
        <authorList>
            <person name="Tisza M.J."/>
            <person name="Smith D."/>
            <person name="Dekker J.P."/>
        </authorList>
    </citation>
    <scope>NUCLEOTIDE SEQUENCE</scope>
    <source>
        <strain evidence="2">BFG-351</strain>
    </source>
</reference>
<feature type="domain" description="Fibrobacter succinogenes major paralogous" evidence="1">
    <location>
        <begin position="302"/>
        <end position="534"/>
    </location>
</feature>
<evidence type="ECO:0000259" key="1">
    <source>
        <dbReference type="Pfam" id="PF09603"/>
    </source>
</evidence>
<dbReference type="AlphaFoldDB" id="A0AAW5NSW4"/>
<dbReference type="InterPro" id="IPR025049">
    <property type="entry name" value="Mfa-like_1"/>
</dbReference>
<organism evidence="2 3">
    <name type="scientific">Bacteroides faecis</name>
    <dbReference type="NCBI Taxonomy" id="674529"/>
    <lineage>
        <taxon>Bacteria</taxon>
        <taxon>Pseudomonadati</taxon>
        <taxon>Bacteroidota</taxon>
        <taxon>Bacteroidia</taxon>
        <taxon>Bacteroidales</taxon>
        <taxon>Bacteroidaceae</taxon>
        <taxon>Bacteroides</taxon>
    </lineage>
</organism>
<evidence type="ECO:0000313" key="2">
    <source>
        <dbReference type="EMBL" id="MCS2791669.1"/>
    </source>
</evidence>
<dbReference type="CDD" id="cd13121">
    <property type="entry name" value="BF2867_like_C"/>
    <property type="match status" value="1"/>
</dbReference>
<name>A0AAW5NSW4_9BACE</name>
<dbReference type="Proteomes" id="UP001204548">
    <property type="component" value="Unassembled WGS sequence"/>
</dbReference>
<dbReference type="InterPro" id="IPR042278">
    <property type="entry name" value="Mfa-like_1_N"/>
</dbReference>
<comment type="caution">
    <text evidence="2">The sequence shown here is derived from an EMBL/GenBank/DDBJ whole genome shotgun (WGS) entry which is preliminary data.</text>
</comment>
<evidence type="ECO:0000313" key="3">
    <source>
        <dbReference type="Proteomes" id="UP001204548"/>
    </source>
</evidence>
<dbReference type="PROSITE" id="PS51257">
    <property type="entry name" value="PROKAR_LIPOPROTEIN"/>
    <property type="match status" value="1"/>
</dbReference>
<proteinExistence type="predicted"/>
<dbReference type="Gene3D" id="2.60.40.2630">
    <property type="match status" value="1"/>
</dbReference>
<dbReference type="EMBL" id="JANUTS010000001">
    <property type="protein sequence ID" value="MCS2791669.1"/>
    <property type="molecule type" value="Genomic_DNA"/>
</dbReference>
<accession>A0AAW5NSW4</accession>
<dbReference type="Gene3D" id="2.60.40.2620">
    <property type="entry name" value="Fimbrillin-like"/>
    <property type="match status" value="1"/>
</dbReference>